<reference evidence="1 2" key="1">
    <citation type="submission" date="2014-11" db="EMBL/GenBank/DDBJ databases">
        <title>Symbiosis island explosion on the genome of extra-slow-growing strains of soybean bradyrhizobia with massive insertion sequences.</title>
        <authorList>
            <person name="Iida T."/>
            <person name="Minamisawa K."/>
        </authorList>
    </citation>
    <scope>NUCLEOTIDE SEQUENCE [LARGE SCALE GENOMIC DNA]</scope>
    <source>
        <strain evidence="1 2">NK6</strain>
    </source>
</reference>
<protein>
    <submittedName>
        <fullName evidence="1">Uncharacterized protein</fullName>
    </submittedName>
</protein>
<organism evidence="1 2">
    <name type="scientific">Bradyrhizobium diazoefficiens</name>
    <dbReference type="NCBI Taxonomy" id="1355477"/>
    <lineage>
        <taxon>Bacteria</taxon>
        <taxon>Pseudomonadati</taxon>
        <taxon>Pseudomonadota</taxon>
        <taxon>Alphaproteobacteria</taxon>
        <taxon>Hyphomicrobiales</taxon>
        <taxon>Nitrobacteraceae</taxon>
        <taxon>Bradyrhizobium</taxon>
    </lineage>
</organism>
<proteinExistence type="predicted"/>
<dbReference type="AlphaFoldDB" id="A0A0E4FXZ8"/>
<name>A0A0E4FXZ8_9BRAD</name>
<accession>A0A0E4FXZ8</accession>
<evidence type="ECO:0000313" key="1">
    <source>
        <dbReference type="EMBL" id="BAR57243.1"/>
    </source>
</evidence>
<dbReference type="EMBL" id="AP014685">
    <property type="protein sequence ID" value="BAR57243.1"/>
    <property type="molecule type" value="Genomic_DNA"/>
</dbReference>
<evidence type="ECO:0000313" key="2">
    <source>
        <dbReference type="Proteomes" id="UP000063308"/>
    </source>
</evidence>
<dbReference type="Proteomes" id="UP000063308">
    <property type="component" value="Chromosome"/>
</dbReference>
<sequence>MTRPGTNSQAKNAAIGCAVQQSFSARHYRDER</sequence>
<gene>
    <name evidence="1" type="ORF">NK6_4073</name>
</gene>